<comment type="similarity">
    <text evidence="2">Belongs to the tRNA methyltransferase O family.</text>
</comment>
<feature type="domain" description="TsaA-like" evidence="4">
    <location>
        <begin position="84"/>
        <end position="232"/>
    </location>
</feature>
<keyword evidence="1" id="KW-0949">S-adenosyl-L-methionine</keyword>
<dbReference type="Gene3D" id="3.30.2310.10">
    <property type="entry name" value="YaeB-like"/>
    <property type="match status" value="1"/>
</dbReference>
<keyword evidence="3" id="KW-0732">Signal</keyword>
<dbReference type="eggNOG" id="KOG2942">
    <property type="taxonomic scope" value="Eukaryota"/>
</dbReference>
<dbReference type="CDD" id="cd09281">
    <property type="entry name" value="UPF0066"/>
    <property type="match status" value="1"/>
</dbReference>
<dbReference type="EMBL" id="GL376562">
    <property type="status" value="NOT_ANNOTATED_CDS"/>
    <property type="molecule type" value="Genomic_DNA"/>
</dbReference>
<dbReference type="HOGENOM" id="CLU_013458_0_0_1"/>
<organism evidence="5 6">
    <name type="scientific">Globisporangium ultimum (strain ATCC 200006 / CBS 805.95 / DAOM BR144)</name>
    <name type="common">Pythium ultimum</name>
    <dbReference type="NCBI Taxonomy" id="431595"/>
    <lineage>
        <taxon>Eukaryota</taxon>
        <taxon>Sar</taxon>
        <taxon>Stramenopiles</taxon>
        <taxon>Oomycota</taxon>
        <taxon>Peronosporomycetes</taxon>
        <taxon>Pythiales</taxon>
        <taxon>Pythiaceae</taxon>
        <taxon>Globisporangium</taxon>
    </lineage>
</organism>
<proteinExistence type="inferred from homology"/>
<dbReference type="InParanoid" id="K3X2B7"/>
<dbReference type="SUPFAM" id="SSF118196">
    <property type="entry name" value="YaeB-like"/>
    <property type="match status" value="1"/>
</dbReference>
<evidence type="ECO:0000256" key="1">
    <source>
        <dbReference type="ARBA" id="ARBA00022691"/>
    </source>
</evidence>
<dbReference type="InterPro" id="IPR040372">
    <property type="entry name" value="YaeB-like"/>
</dbReference>
<evidence type="ECO:0000313" key="6">
    <source>
        <dbReference type="Proteomes" id="UP000019132"/>
    </source>
</evidence>
<sequence length="334" mass="36834">MLGNWLAALVATGAACTAAGFALGRQQQASAAPNKTKDEAIAELQREVARQKTLRAQERSGRTNAERDAREAIQRHQELHGYTFDAIGAVESCFAERRGTPRQGALVPDARARIAFRTSIPPASLEGLEQFTHLWVIFVFHENTNVAKASSSSGAKKTTTFPAKIAPPRLGGKKVGLFSTRTPHRPNSIGLTVVKIDAVHERYIDISGHDLVHGTPVLDVKPYVPADCVADHVCPEWVSEKSDVLVRIVEFSDEATQALATMIERQQSTFYKSVDDIQAAIKQMLVLDIRSVHQGRGHASEEQVFLCRFDNVQIEFKTFEEKILVTQCSYSPTK</sequence>
<evidence type="ECO:0000313" key="5">
    <source>
        <dbReference type="EnsemblProtists" id="PYU1_T011366"/>
    </source>
</evidence>
<reference evidence="6" key="1">
    <citation type="journal article" date="2010" name="Genome Biol.">
        <title>Genome sequence of the necrotrophic plant pathogen Pythium ultimum reveals original pathogenicity mechanisms and effector repertoire.</title>
        <authorList>
            <person name="Levesque C.A."/>
            <person name="Brouwer H."/>
            <person name="Cano L."/>
            <person name="Hamilton J.P."/>
            <person name="Holt C."/>
            <person name="Huitema E."/>
            <person name="Raffaele S."/>
            <person name="Robideau G.P."/>
            <person name="Thines M."/>
            <person name="Win J."/>
            <person name="Zerillo M.M."/>
            <person name="Beakes G.W."/>
            <person name="Boore J.L."/>
            <person name="Busam D."/>
            <person name="Dumas B."/>
            <person name="Ferriera S."/>
            <person name="Fuerstenberg S.I."/>
            <person name="Gachon C.M."/>
            <person name="Gaulin E."/>
            <person name="Govers F."/>
            <person name="Grenville-Briggs L."/>
            <person name="Horner N."/>
            <person name="Hostetler J."/>
            <person name="Jiang R.H."/>
            <person name="Johnson J."/>
            <person name="Krajaejun T."/>
            <person name="Lin H."/>
            <person name="Meijer H.J."/>
            <person name="Moore B."/>
            <person name="Morris P."/>
            <person name="Phuntmart V."/>
            <person name="Puiu D."/>
            <person name="Shetty J."/>
            <person name="Stajich J.E."/>
            <person name="Tripathy S."/>
            <person name="Wawra S."/>
            <person name="van West P."/>
            <person name="Whitty B.R."/>
            <person name="Coutinho P.M."/>
            <person name="Henrissat B."/>
            <person name="Martin F."/>
            <person name="Thomas P.D."/>
            <person name="Tyler B.M."/>
            <person name="De Vries R.P."/>
            <person name="Kamoun S."/>
            <person name="Yandell M."/>
            <person name="Tisserat N."/>
            <person name="Buell C.R."/>
        </authorList>
    </citation>
    <scope>NUCLEOTIDE SEQUENCE</scope>
    <source>
        <strain evidence="6">DAOM:BR144</strain>
    </source>
</reference>
<dbReference type="InterPro" id="IPR036413">
    <property type="entry name" value="YaeB-like_sf"/>
</dbReference>
<reference evidence="6" key="2">
    <citation type="submission" date="2010-04" db="EMBL/GenBank/DDBJ databases">
        <authorList>
            <person name="Buell R."/>
            <person name="Hamilton J."/>
            <person name="Hostetler J."/>
        </authorList>
    </citation>
    <scope>NUCLEOTIDE SEQUENCE [LARGE SCALE GENOMIC DNA]</scope>
    <source>
        <strain evidence="6">DAOM:BR144</strain>
    </source>
</reference>
<protein>
    <recommendedName>
        <fullName evidence="4">TsaA-like domain-containing protein</fullName>
    </recommendedName>
</protein>
<dbReference type="EnsemblProtists" id="PYU1_T011366">
    <property type="protein sequence ID" value="PYU1_T011366"/>
    <property type="gene ID" value="PYU1_G011341"/>
</dbReference>
<dbReference type="NCBIfam" id="TIGR00104">
    <property type="entry name" value="tRNA_TsaA"/>
    <property type="match status" value="1"/>
</dbReference>
<dbReference type="Gene3D" id="2.40.30.70">
    <property type="entry name" value="YaeB-like"/>
    <property type="match status" value="1"/>
</dbReference>
<name>K3X2B7_GLOUD</name>
<evidence type="ECO:0000256" key="3">
    <source>
        <dbReference type="SAM" id="SignalP"/>
    </source>
</evidence>
<feature type="chain" id="PRO_5003868339" description="TsaA-like domain-containing protein" evidence="3">
    <location>
        <begin position="19"/>
        <end position="334"/>
    </location>
</feature>
<accession>K3X2B7</accession>
<dbReference type="Pfam" id="PF01980">
    <property type="entry name" value="TrmO_N"/>
    <property type="match status" value="1"/>
</dbReference>
<dbReference type="Proteomes" id="UP000019132">
    <property type="component" value="Unassembled WGS sequence"/>
</dbReference>
<dbReference type="VEuPathDB" id="FungiDB:PYU1_G011341"/>
<keyword evidence="6" id="KW-1185">Reference proteome</keyword>
<dbReference type="STRING" id="431595.K3X2B7"/>
<dbReference type="FunFam" id="2.40.30.70:FF:000003">
    <property type="entry name" value="tRNA (Adenine(37)-N6)-methyltransferase isoform A"/>
    <property type="match status" value="1"/>
</dbReference>
<evidence type="ECO:0000259" key="4">
    <source>
        <dbReference type="PROSITE" id="PS51668"/>
    </source>
</evidence>
<dbReference type="InterPro" id="IPR036414">
    <property type="entry name" value="YaeB_N_sf"/>
</dbReference>
<dbReference type="PANTHER" id="PTHR12818">
    <property type="entry name" value="TRNA (ADENINE(37)-N6)-METHYLTRANSFERASE"/>
    <property type="match status" value="1"/>
</dbReference>
<reference evidence="5" key="3">
    <citation type="submission" date="2015-02" db="UniProtKB">
        <authorList>
            <consortium name="EnsemblProtists"/>
        </authorList>
    </citation>
    <scope>IDENTIFICATION</scope>
    <source>
        <strain evidence="5">DAOM BR144</strain>
    </source>
</reference>
<dbReference type="PROSITE" id="PS51668">
    <property type="entry name" value="TSAA_2"/>
    <property type="match status" value="1"/>
</dbReference>
<dbReference type="AlphaFoldDB" id="K3X2B7"/>
<dbReference type="InterPro" id="IPR023370">
    <property type="entry name" value="TrmO-like_N"/>
</dbReference>
<evidence type="ECO:0000256" key="2">
    <source>
        <dbReference type="ARBA" id="ARBA00033753"/>
    </source>
</evidence>
<dbReference type="OMA" id="QMLVLDI"/>
<feature type="signal peptide" evidence="3">
    <location>
        <begin position="1"/>
        <end position="18"/>
    </location>
</feature>
<dbReference type="PANTHER" id="PTHR12818:SF0">
    <property type="entry name" value="TRNA (ADENINE(37)-N6)-METHYLTRANSFERASE"/>
    <property type="match status" value="1"/>
</dbReference>